<accession>A0A919S9U7</accession>
<dbReference type="EMBL" id="BOQP01000004">
    <property type="protein sequence ID" value="GIM67741.1"/>
    <property type="molecule type" value="Genomic_DNA"/>
</dbReference>
<gene>
    <name evidence="1" type="ORF">Aco04nite_07620</name>
</gene>
<sequence length="376" mass="42338">MSDIMGEEGTGGARTPHSGFVYRGVSYDTGCNFATGQGPISRAVWSTHRMKEETDAIRNGLNCNSITIFGTDFDRMNETVAEAVDLGLHVWLQPRLVDRPQSEVLEHLAEGARLAESFRRQGADIHYSIGCVHTVQTPGIVPGEQYHERMGNLYADQSGHHFFKPTGKFSPADARNNLDDFLRKAAAVARQNFGGGLIYSAGPFEDVDWNLLDYIGLTYYYSVHETRDGYAQELNAYQKWGKPVVISEYGSPAYAGAAQRGLLAFDVADRTRQPAVIFDGYVRDEEAQADFHRRMLRMFEELGIHSVAVAEFIHPTHPHSPDPRYDLDIASWALTRTMRDTFTDWASPYRWEPKKAFHAIAEYYADAQKRSLQATR</sequence>
<organism evidence="1 2">
    <name type="scientific">Winogradskya consettensis</name>
    <dbReference type="NCBI Taxonomy" id="113560"/>
    <lineage>
        <taxon>Bacteria</taxon>
        <taxon>Bacillati</taxon>
        <taxon>Actinomycetota</taxon>
        <taxon>Actinomycetes</taxon>
        <taxon>Micromonosporales</taxon>
        <taxon>Micromonosporaceae</taxon>
        <taxon>Winogradskya</taxon>
    </lineage>
</organism>
<name>A0A919S9U7_9ACTN</name>
<evidence type="ECO:0008006" key="3">
    <source>
        <dbReference type="Google" id="ProtNLM"/>
    </source>
</evidence>
<dbReference type="Gene3D" id="3.20.20.80">
    <property type="entry name" value="Glycosidases"/>
    <property type="match status" value="1"/>
</dbReference>
<reference evidence="1" key="1">
    <citation type="submission" date="2021-03" db="EMBL/GenBank/DDBJ databases">
        <title>Whole genome shotgun sequence of Actinoplanes consettensis NBRC 14913.</title>
        <authorList>
            <person name="Komaki H."/>
            <person name="Tamura T."/>
        </authorList>
    </citation>
    <scope>NUCLEOTIDE SEQUENCE</scope>
    <source>
        <strain evidence="1">NBRC 14913</strain>
    </source>
</reference>
<proteinExistence type="predicted"/>
<evidence type="ECO:0000313" key="1">
    <source>
        <dbReference type="EMBL" id="GIM67741.1"/>
    </source>
</evidence>
<dbReference type="SUPFAM" id="SSF51445">
    <property type="entry name" value="(Trans)glycosidases"/>
    <property type="match status" value="1"/>
</dbReference>
<dbReference type="InterPro" id="IPR017853">
    <property type="entry name" value="GH"/>
</dbReference>
<protein>
    <recommendedName>
        <fullName evidence="3">Abortive infection protein</fullName>
    </recommendedName>
</protein>
<keyword evidence="2" id="KW-1185">Reference proteome</keyword>
<comment type="caution">
    <text evidence="1">The sequence shown here is derived from an EMBL/GenBank/DDBJ whole genome shotgun (WGS) entry which is preliminary data.</text>
</comment>
<evidence type="ECO:0000313" key="2">
    <source>
        <dbReference type="Proteomes" id="UP000680865"/>
    </source>
</evidence>
<dbReference type="RefSeq" id="WP_244875726.1">
    <property type="nucleotide sequence ID" value="NZ_BAAATW010000002.1"/>
</dbReference>
<dbReference type="AlphaFoldDB" id="A0A919S9U7"/>
<dbReference type="Proteomes" id="UP000680865">
    <property type="component" value="Unassembled WGS sequence"/>
</dbReference>